<comment type="caution">
    <text evidence="1">The sequence shown here is derived from an EMBL/GenBank/DDBJ whole genome shotgun (WGS) entry which is preliminary data.</text>
</comment>
<accession>A0ABN7WL92</accession>
<dbReference type="InterPro" id="IPR012337">
    <property type="entry name" value="RNaseH-like_sf"/>
</dbReference>
<gene>
    <name evidence="1" type="ORF">GMARGA_LOCUS32394</name>
</gene>
<evidence type="ECO:0000313" key="1">
    <source>
        <dbReference type="EMBL" id="CAG8835097.1"/>
    </source>
</evidence>
<sequence length="66" mass="7611">QVAHKVLLISATSAASKQNWPVYGFIHSKLHNQILSQKADRLIYIYWNTQILCWLGRSVNSDNQEL</sequence>
<protein>
    <submittedName>
        <fullName evidence="1">43647_t:CDS:1</fullName>
    </submittedName>
</protein>
<name>A0ABN7WL92_GIGMA</name>
<organism evidence="1 2">
    <name type="scientific">Gigaspora margarita</name>
    <dbReference type="NCBI Taxonomy" id="4874"/>
    <lineage>
        <taxon>Eukaryota</taxon>
        <taxon>Fungi</taxon>
        <taxon>Fungi incertae sedis</taxon>
        <taxon>Mucoromycota</taxon>
        <taxon>Glomeromycotina</taxon>
        <taxon>Glomeromycetes</taxon>
        <taxon>Diversisporales</taxon>
        <taxon>Gigasporaceae</taxon>
        <taxon>Gigaspora</taxon>
    </lineage>
</organism>
<feature type="non-terminal residue" evidence="1">
    <location>
        <position position="1"/>
    </location>
</feature>
<dbReference type="SUPFAM" id="SSF53098">
    <property type="entry name" value="Ribonuclease H-like"/>
    <property type="match status" value="1"/>
</dbReference>
<dbReference type="EMBL" id="CAJVQB010050802">
    <property type="protein sequence ID" value="CAG8835097.1"/>
    <property type="molecule type" value="Genomic_DNA"/>
</dbReference>
<dbReference type="Proteomes" id="UP000789901">
    <property type="component" value="Unassembled WGS sequence"/>
</dbReference>
<proteinExistence type="predicted"/>
<evidence type="ECO:0000313" key="2">
    <source>
        <dbReference type="Proteomes" id="UP000789901"/>
    </source>
</evidence>
<keyword evidence="2" id="KW-1185">Reference proteome</keyword>
<reference evidence="1 2" key="1">
    <citation type="submission" date="2021-06" db="EMBL/GenBank/DDBJ databases">
        <authorList>
            <person name="Kallberg Y."/>
            <person name="Tangrot J."/>
            <person name="Rosling A."/>
        </authorList>
    </citation>
    <scope>NUCLEOTIDE SEQUENCE [LARGE SCALE GENOMIC DNA]</scope>
    <source>
        <strain evidence="1 2">120-4 pot B 10/14</strain>
    </source>
</reference>